<dbReference type="GO" id="GO:0052906">
    <property type="term" value="F:tRNA (guanine(37)-N1)-methyltransferase activity"/>
    <property type="evidence" value="ECO:0007669"/>
    <property type="project" value="UniProtKB-UniRule"/>
</dbReference>
<evidence type="ECO:0000256" key="4">
    <source>
        <dbReference type="ARBA" id="ARBA00011738"/>
    </source>
</evidence>
<comment type="subunit">
    <text evidence="4 15 17">Homodimer.</text>
</comment>
<dbReference type="CDD" id="cd18080">
    <property type="entry name" value="TrmD-like"/>
    <property type="match status" value="1"/>
</dbReference>
<evidence type="ECO:0000313" key="20">
    <source>
        <dbReference type="Proteomes" id="UP000177026"/>
    </source>
</evidence>
<dbReference type="SUPFAM" id="SSF75217">
    <property type="entry name" value="alpha/beta knot"/>
    <property type="match status" value="2"/>
</dbReference>
<dbReference type="GO" id="GO:0005829">
    <property type="term" value="C:cytosol"/>
    <property type="evidence" value="ECO:0007669"/>
    <property type="project" value="TreeGrafter"/>
</dbReference>
<comment type="catalytic activity">
    <reaction evidence="14 15 17">
        <text>guanosine(37) in tRNA + S-adenosyl-L-methionine = N(1)-methylguanosine(37) in tRNA + S-adenosyl-L-homocysteine + H(+)</text>
        <dbReference type="Rhea" id="RHEA:36899"/>
        <dbReference type="Rhea" id="RHEA-COMP:10145"/>
        <dbReference type="Rhea" id="RHEA-COMP:10147"/>
        <dbReference type="ChEBI" id="CHEBI:15378"/>
        <dbReference type="ChEBI" id="CHEBI:57856"/>
        <dbReference type="ChEBI" id="CHEBI:59789"/>
        <dbReference type="ChEBI" id="CHEBI:73542"/>
        <dbReference type="ChEBI" id="CHEBI:74269"/>
        <dbReference type="EC" id="2.1.1.228"/>
    </reaction>
</comment>
<name>A0A1F7GPM9_9BACT</name>
<keyword evidence="7 15" id="KW-0963">Cytoplasm</keyword>
<dbReference type="EMBL" id="MFZI01000024">
    <property type="protein sequence ID" value="OGK20959.1"/>
    <property type="molecule type" value="Genomic_DNA"/>
</dbReference>
<organism evidence="19 20">
    <name type="scientific">Candidatus Roizmanbacteria bacterium RIFCSPHIGHO2_01_FULL_39_8</name>
    <dbReference type="NCBI Taxonomy" id="1802033"/>
    <lineage>
        <taxon>Bacteria</taxon>
        <taxon>Candidatus Roizmaniibacteriota</taxon>
    </lineage>
</organism>
<evidence type="ECO:0000256" key="11">
    <source>
        <dbReference type="ARBA" id="ARBA00022694"/>
    </source>
</evidence>
<dbReference type="EC" id="2.1.1.228" evidence="5 15"/>
<evidence type="ECO:0000256" key="10">
    <source>
        <dbReference type="ARBA" id="ARBA00022691"/>
    </source>
</evidence>
<proteinExistence type="inferred from homology"/>
<evidence type="ECO:0000256" key="2">
    <source>
        <dbReference type="ARBA" id="ARBA00004496"/>
    </source>
</evidence>
<dbReference type="FunFam" id="3.40.1280.10:FF:000001">
    <property type="entry name" value="tRNA (guanine-N(1)-)-methyltransferase"/>
    <property type="match status" value="1"/>
</dbReference>
<feature type="binding site" evidence="15 16">
    <location>
        <position position="114"/>
    </location>
    <ligand>
        <name>S-adenosyl-L-methionine</name>
        <dbReference type="ChEBI" id="CHEBI:59789"/>
    </ligand>
</feature>
<evidence type="ECO:0000259" key="18">
    <source>
        <dbReference type="Pfam" id="PF01746"/>
    </source>
</evidence>
<dbReference type="Gene3D" id="3.40.1280.10">
    <property type="match status" value="1"/>
</dbReference>
<dbReference type="InterPro" id="IPR029026">
    <property type="entry name" value="tRNA_m1G_MTases_N"/>
</dbReference>
<reference evidence="19 20" key="1">
    <citation type="journal article" date="2016" name="Nat. Commun.">
        <title>Thousands of microbial genomes shed light on interconnected biogeochemical processes in an aquifer system.</title>
        <authorList>
            <person name="Anantharaman K."/>
            <person name="Brown C.T."/>
            <person name="Hug L.A."/>
            <person name="Sharon I."/>
            <person name="Castelle C.J."/>
            <person name="Probst A.J."/>
            <person name="Thomas B.C."/>
            <person name="Singh A."/>
            <person name="Wilkins M.J."/>
            <person name="Karaoz U."/>
            <person name="Brodie E.L."/>
            <person name="Williams K.H."/>
            <person name="Hubbard S.S."/>
            <person name="Banfield J.F."/>
        </authorList>
    </citation>
    <scope>NUCLEOTIDE SEQUENCE [LARGE SCALE GENOMIC DNA]</scope>
</reference>
<feature type="binding site" evidence="15 16">
    <location>
        <begin position="133"/>
        <end position="138"/>
    </location>
    <ligand>
        <name>S-adenosyl-L-methionine</name>
        <dbReference type="ChEBI" id="CHEBI:59789"/>
    </ligand>
</feature>
<keyword evidence="9 15" id="KW-0808">Transferase</keyword>
<dbReference type="PANTHER" id="PTHR46417">
    <property type="entry name" value="TRNA (GUANINE-N(1)-)-METHYLTRANSFERASE"/>
    <property type="match status" value="1"/>
</dbReference>
<dbReference type="NCBIfam" id="TIGR00088">
    <property type="entry name" value="trmD"/>
    <property type="match status" value="1"/>
</dbReference>
<evidence type="ECO:0000256" key="12">
    <source>
        <dbReference type="ARBA" id="ARBA00029736"/>
    </source>
</evidence>
<dbReference type="InterPro" id="IPR029028">
    <property type="entry name" value="Alpha/beta_knot_MTases"/>
</dbReference>
<comment type="caution">
    <text evidence="19">The sequence shown here is derived from an EMBL/GenBank/DDBJ whole genome shotgun (WGS) entry which is preliminary data.</text>
</comment>
<sequence length="252" mass="28400">MKITILTLFPKMIEGFFKESIVKRAQDKGLIDIRIVDLREYAVDDYGSVDDRPYGGGVGMVLRADVVWTALNKVKVKSEKSKVKKVITSPKGKLFNQKKAQEFSKLNHLVIIAGHYEGVDERVLEYVDEEISLGDFVMTGGEIAASAIVDSIVRLLPGVLKHEEATQKESFFSTAINQLIGAIGENSILKKLRDKGIKKVQLLEYPQYTRPEEFNGIKVPAVLLSGNHKEVEKWRLKKSFEQTLKKRPDLLV</sequence>
<gene>
    <name evidence="15" type="primary">trmD</name>
    <name evidence="19" type="ORF">A2866_06875</name>
</gene>
<evidence type="ECO:0000256" key="8">
    <source>
        <dbReference type="ARBA" id="ARBA00022603"/>
    </source>
</evidence>
<keyword evidence="11 15" id="KW-0819">tRNA processing</keyword>
<dbReference type="AlphaFoldDB" id="A0A1F7GPM9"/>
<evidence type="ECO:0000256" key="6">
    <source>
        <dbReference type="ARBA" id="ARBA00014679"/>
    </source>
</evidence>
<keyword evidence="8 15" id="KW-0489">Methyltransferase</keyword>
<dbReference type="PANTHER" id="PTHR46417:SF1">
    <property type="entry name" value="TRNA (GUANINE-N(1)-)-METHYLTRANSFERASE"/>
    <property type="match status" value="1"/>
</dbReference>
<evidence type="ECO:0000256" key="3">
    <source>
        <dbReference type="ARBA" id="ARBA00007630"/>
    </source>
</evidence>
<dbReference type="Pfam" id="PF01746">
    <property type="entry name" value="tRNA_m1G_MT"/>
    <property type="match status" value="1"/>
</dbReference>
<comment type="similarity">
    <text evidence="3 15 17">Belongs to the RNA methyltransferase TrmD family.</text>
</comment>
<evidence type="ECO:0000256" key="14">
    <source>
        <dbReference type="ARBA" id="ARBA00047783"/>
    </source>
</evidence>
<dbReference type="InterPro" id="IPR016009">
    <property type="entry name" value="tRNA_MeTrfase_TRMD/TRM10"/>
</dbReference>
<evidence type="ECO:0000313" key="19">
    <source>
        <dbReference type="EMBL" id="OGK20959.1"/>
    </source>
</evidence>
<evidence type="ECO:0000256" key="9">
    <source>
        <dbReference type="ARBA" id="ARBA00022679"/>
    </source>
</evidence>
<evidence type="ECO:0000256" key="7">
    <source>
        <dbReference type="ARBA" id="ARBA00022490"/>
    </source>
</evidence>
<dbReference type="Gene3D" id="1.10.1270.20">
    <property type="entry name" value="tRNA(m1g37)methyltransferase, domain 2"/>
    <property type="match status" value="1"/>
</dbReference>
<dbReference type="InterPro" id="IPR023148">
    <property type="entry name" value="tRNA_m1G_MeTrfase_C_sf"/>
</dbReference>
<dbReference type="HAMAP" id="MF_00605">
    <property type="entry name" value="TrmD"/>
    <property type="match status" value="1"/>
</dbReference>
<evidence type="ECO:0000256" key="1">
    <source>
        <dbReference type="ARBA" id="ARBA00002634"/>
    </source>
</evidence>
<evidence type="ECO:0000256" key="16">
    <source>
        <dbReference type="PIRSR" id="PIRSR000386-1"/>
    </source>
</evidence>
<evidence type="ECO:0000256" key="13">
    <source>
        <dbReference type="ARBA" id="ARBA00033392"/>
    </source>
</evidence>
<keyword evidence="10 15" id="KW-0949">S-adenosyl-L-methionine</keyword>
<feature type="domain" description="tRNA methyltransferase TRMD/TRM10-type" evidence="18">
    <location>
        <begin position="1"/>
        <end position="251"/>
    </location>
</feature>
<evidence type="ECO:0000256" key="5">
    <source>
        <dbReference type="ARBA" id="ARBA00012807"/>
    </source>
</evidence>
<dbReference type="Proteomes" id="UP000177026">
    <property type="component" value="Unassembled WGS sequence"/>
</dbReference>
<evidence type="ECO:0000256" key="17">
    <source>
        <dbReference type="RuleBase" id="RU003464"/>
    </source>
</evidence>
<comment type="function">
    <text evidence="1 15 17">Specifically methylates guanosine-37 in various tRNAs.</text>
</comment>
<comment type="subcellular location">
    <subcellularLocation>
        <location evidence="2 15 17">Cytoplasm</location>
    </subcellularLocation>
</comment>
<dbReference type="PIRSF" id="PIRSF000386">
    <property type="entry name" value="tRNA_mtase"/>
    <property type="match status" value="1"/>
</dbReference>
<protein>
    <recommendedName>
        <fullName evidence="6 15">tRNA (guanine-N(1)-)-methyltransferase</fullName>
        <ecNumber evidence="5 15">2.1.1.228</ecNumber>
    </recommendedName>
    <alternativeName>
        <fullName evidence="12 15">M1G-methyltransferase</fullName>
    </alternativeName>
    <alternativeName>
        <fullName evidence="13 15">tRNA [GM37] methyltransferase</fullName>
    </alternativeName>
</protein>
<evidence type="ECO:0000256" key="15">
    <source>
        <dbReference type="HAMAP-Rule" id="MF_00605"/>
    </source>
</evidence>
<dbReference type="GO" id="GO:0002939">
    <property type="term" value="P:tRNA N1-guanine methylation"/>
    <property type="evidence" value="ECO:0007669"/>
    <property type="project" value="TreeGrafter"/>
</dbReference>
<accession>A0A1F7GPM9</accession>
<dbReference type="InterPro" id="IPR002649">
    <property type="entry name" value="tRNA_m1G_MeTrfase_TrmD"/>
</dbReference>